<dbReference type="EMBL" id="JBAMIC010000002">
    <property type="protein sequence ID" value="KAK7113388.1"/>
    <property type="molecule type" value="Genomic_DNA"/>
</dbReference>
<keyword evidence="3" id="KW-1185">Reference proteome</keyword>
<feature type="compositionally biased region" description="Low complexity" evidence="1">
    <location>
        <begin position="277"/>
        <end position="294"/>
    </location>
</feature>
<evidence type="ECO:0000313" key="2">
    <source>
        <dbReference type="EMBL" id="KAK7113388.1"/>
    </source>
</evidence>
<feature type="compositionally biased region" description="Low complexity" evidence="1">
    <location>
        <begin position="418"/>
        <end position="431"/>
    </location>
</feature>
<feature type="compositionally biased region" description="Low complexity" evidence="1">
    <location>
        <begin position="962"/>
        <end position="981"/>
    </location>
</feature>
<organism evidence="2 3">
    <name type="scientific">Littorina saxatilis</name>
    <dbReference type="NCBI Taxonomy" id="31220"/>
    <lineage>
        <taxon>Eukaryota</taxon>
        <taxon>Metazoa</taxon>
        <taxon>Spiralia</taxon>
        <taxon>Lophotrochozoa</taxon>
        <taxon>Mollusca</taxon>
        <taxon>Gastropoda</taxon>
        <taxon>Caenogastropoda</taxon>
        <taxon>Littorinimorpha</taxon>
        <taxon>Littorinoidea</taxon>
        <taxon>Littorinidae</taxon>
        <taxon>Littorina</taxon>
    </lineage>
</organism>
<reference evidence="2 3" key="1">
    <citation type="submission" date="2024-02" db="EMBL/GenBank/DDBJ databases">
        <title>Chromosome-scale genome assembly of the rough periwinkle Littorina saxatilis.</title>
        <authorList>
            <person name="De Jode A."/>
            <person name="Faria R."/>
            <person name="Formenti G."/>
            <person name="Sims Y."/>
            <person name="Smith T.P."/>
            <person name="Tracey A."/>
            <person name="Wood J.M.D."/>
            <person name="Zagrodzka Z.B."/>
            <person name="Johannesson K."/>
            <person name="Butlin R.K."/>
            <person name="Leder E.H."/>
        </authorList>
    </citation>
    <scope>NUCLEOTIDE SEQUENCE [LARGE SCALE GENOMIC DNA]</scope>
    <source>
        <strain evidence="2">Snail1</strain>
        <tissue evidence="2">Muscle</tissue>
    </source>
</reference>
<evidence type="ECO:0000256" key="1">
    <source>
        <dbReference type="SAM" id="MobiDB-lite"/>
    </source>
</evidence>
<name>A0AAN9GLT3_9CAEN</name>
<feature type="compositionally biased region" description="Polar residues" evidence="1">
    <location>
        <begin position="683"/>
        <end position="696"/>
    </location>
</feature>
<feature type="compositionally biased region" description="Polar residues" evidence="1">
    <location>
        <begin position="330"/>
        <end position="339"/>
    </location>
</feature>
<proteinExistence type="predicted"/>
<feature type="region of interest" description="Disordered" evidence="1">
    <location>
        <begin position="631"/>
        <end position="696"/>
    </location>
</feature>
<feature type="compositionally biased region" description="Polar residues" evidence="1">
    <location>
        <begin position="1186"/>
        <end position="1214"/>
    </location>
</feature>
<feature type="compositionally biased region" description="Polar residues" evidence="1">
    <location>
        <begin position="300"/>
        <end position="309"/>
    </location>
</feature>
<protein>
    <submittedName>
        <fullName evidence="2">Uncharacterized protein</fullName>
    </submittedName>
</protein>
<feature type="compositionally biased region" description="Polar residues" evidence="1">
    <location>
        <begin position="450"/>
        <end position="459"/>
    </location>
</feature>
<sequence length="1297" mass="134729">MRTKRTFREHISARTKTKETMEESLNDLRRQIASGLLYLTVPEDDALQALLAVFPQYSMWSLSAVVALHSHQFLSSADSLVQCCMEFLLGEDGETLTPFLCPWTYNDEPEAFAGGNLQSEASTSSSFATASSSATMGQQLGSAPSSLKASTSNLNLTSSASPTVVKSQPLPSNISATVLMTTSSASASSDFAQATATVTTATVGNPSVMCETLSASAPNTCTSLPKKLHQTSPVTMTPRSADLLPASVSTELIASDSSKTLTEQIAASSNSIVNGPSCLSHTSSPSSQKSTLGSAKPPVFTQTSGSASTSRKHDVSYDAETAMSRDLDSPTASEDSNVSLPVSLHELPASGEASYNRSGSCNFLEDSDVAMSATPSPDLPAGLLDSDVSSRESSSNLPMPVLPKQSVAGGSTCTAGVSLSSDLSVSRSPPLVDDDFSISEPAPLNDTDSDISPQESSNELPALPKELKSRGSPGTACVSTPDLSVGKLAPVVAVVTKSSASAGRFGEIQARGGGSWRESSTLSSTSGFGCDFEDDSDELETDASVDRILSSLSSHYKGSSRKPKPQPQTVANLGVHVRGGSLKIELDSMSDSASDKAKPAAVEIFDDSSCDSLPDIAFIVKPKLEAKDVGIKTEPKARNEQSKSDGVTSKMYRSKEEIIGSSSDSQHSFSSNGSDLPDLPDFCSQSQSAPKMKSENTGNCSKLVAFTCAGGSRHTPAVALRSGPNVKQSFSSASQDLSPVSEFSVCSKVKVTKKEKLPIDPYNVAQTASSVIGCEGIDSNSGSKKKKIPSANHNLCRVASSLLNKRKATGSKKKAVPAAYEGGPVNRKTSGNTGTACSSFNAESLPSLSPPKRKRPVFNEERPDSSAKTPARPPVSVSHSSRPDMSGSISSGVKYLGKNSSFCGTQVASPTPLPASSSSTAGSGISVFPPSSVHDLSSKPGNPYATESSAKQYMGQIRSNHSSATTRASASTSTAAASATSVSMPDTRDNLQKRMDRLDAQILGLIGTTNNFRADFTSNQPFRGLDQIPDSSLVNTELRSLAPRPRMRTHQSAPARTAVKAMAKMFDESSGLTASSQLSTGKMPTPLKSASIPVSTGYDLAAPVVKSVTVRLVDPPRSVPNKSDSPETRMKTGYVFAAPVGLNPPPSVPNQSDSLPSSSTSLAKPSKKGKSKKTKADATQPAPATGSGSVNTTPAQGNVNTAQSQGNSHTHSVANSSLKGMAKPANTPSLMEAGAAVHRATFGVPTPSSAVVQPPAAGLASGARPVVNPGIWGWRDKRAGQAAGVINVDSETVLDDR</sequence>
<dbReference type="Proteomes" id="UP001374579">
    <property type="component" value="Unassembled WGS sequence"/>
</dbReference>
<gene>
    <name evidence="2" type="ORF">V1264_012686</name>
</gene>
<comment type="caution">
    <text evidence="2">The sequence shown here is derived from an EMBL/GenBank/DDBJ whole genome shotgun (WGS) entry which is preliminary data.</text>
</comment>
<accession>A0AAN9GLT3</accession>
<feature type="region of interest" description="Disordered" evidence="1">
    <location>
        <begin position="418"/>
        <end position="459"/>
    </location>
</feature>
<feature type="region of interest" description="Disordered" evidence="1">
    <location>
        <begin position="272"/>
        <end position="339"/>
    </location>
</feature>
<evidence type="ECO:0000313" key="3">
    <source>
        <dbReference type="Proteomes" id="UP001374579"/>
    </source>
</evidence>
<feature type="region of interest" description="Disordered" evidence="1">
    <location>
        <begin position="1137"/>
        <end position="1214"/>
    </location>
</feature>
<feature type="compositionally biased region" description="Basic and acidic residues" evidence="1">
    <location>
        <begin position="631"/>
        <end position="643"/>
    </location>
</feature>
<feature type="compositionally biased region" description="Low complexity" evidence="1">
    <location>
        <begin position="1149"/>
        <end position="1164"/>
    </location>
</feature>
<feature type="compositionally biased region" description="Low complexity" evidence="1">
    <location>
        <begin position="661"/>
        <end position="674"/>
    </location>
</feature>
<feature type="region of interest" description="Disordered" evidence="1">
    <location>
        <begin position="807"/>
        <end position="891"/>
    </location>
</feature>
<feature type="region of interest" description="Disordered" evidence="1">
    <location>
        <begin position="958"/>
        <end position="988"/>
    </location>
</feature>
<feature type="region of interest" description="Disordered" evidence="1">
    <location>
        <begin position="372"/>
        <end position="405"/>
    </location>
</feature>
<feature type="compositionally biased region" description="Polar residues" evidence="1">
    <location>
        <begin position="827"/>
        <end position="847"/>
    </location>
</feature>